<sequence length="142" mass="16567">MAGHKYSTKFKKNVNLPYAKVGKQVFRSLYDAETYCAENGLDPDTAITYGESEELRKEIVEIAKYQKAVLRRVQAELEKQSERISNSIKRDSERLQHCHPLEEGSFRDKLRDDVAKSTATYDAMEIVFKLIEQMQWLSNWKD</sequence>
<proteinExistence type="predicted"/>
<dbReference type="RefSeq" id="WP_055185561.1">
    <property type="nucleotide sequence ID" value="NZ_CYXN01000005.1"/>
</dbReference>
<evidence type="ECO:0000313" key="1">
    <source>
        <dbReference type="EMBL" id="CUM88226.1"/>
    </source>
</evidence>
<organism evidence="1 2">
    <name type="scientific">Faecalibacterium prausnitzii</name>
    <dbReference type="NCBI Taxonomy" id="853"/>
    <lineage>
        <taxon>Bacteria</taxon>
        <taxon>Bacillati</taxon>
        <taxon>Bacillota</taxon>
        <taxon>Clostridia</taxon>
        <taxon>Eubacteriales</taxon>
        <taxon>Oscillospiraceae</taxon>
        <taxon>Faecalibacterium</taxon>
    </lineage>
</organism>
<protein>
    <submittedName>
        <fullName evidence="1">Uncharacterized protein</fullName>
    </submittedName>
</protein>
<accession>A0A173SDZ0</accession>
<reference evidence="1 2" key="1">
    <citation type="submission" date="2015-09" db="EMBL/GenBank/DDBJ databases">
        <authorList>
            <consortium name="Pathogen Informatics"/>
        </authorList>
    </citation>
    <scope>NUCLEOTIDE SEQUENCE [LARGE SCALE GENOMIC DNA]</scope>
    <source>
        <strain evidence="1 2">2789STDY5834970</strain>
    </source>
</reference>
<dbReference type="EMBL" id="CYXN01000005">
    <property type="protein sequence ID" value="CUM88226.1"/>
    <property type="molecule type" value="Genomic_DNA"/>
</dbReference>
<dbReference type="AlphaFoldDB" id="A0A173SDZ0"/>
<evidence type="ECO:0000313" key="2">
    <source>
        <dbReference type="Proteomes" id="UP000095649"/>
    </source>
</evidence>
<dbReference type="Proteomes" id="UP000095649">
    <property type="component" value="Unassembled WGS sequence"/>
</dbReference>
<gene>
    <name evidence="1" type="ORF">ERS852582_00952</name>
</gene>
<dbReference type="OrthoDB" id="1861531at2"/>
<name>A0A173SDZ0_9FIRM</name>